<keyword evidence="2" id="KW-0812">Transmembrane</keyword>
<evidence type="ECO:0000313" key="4">
    <source>
        <dbReference type="EMBL" id="CRK90687.1"/>
    </source>
</evidence>
<feature type="domain" description="Fibronectin type-III" evidence="3">
    <location>
        <begin position="1571"/>
        <end position="1678"/>
    </location>
</feature>
<feature type="non-terminal residue" evidence="4">
    <location>
        <position position="1"/>
    </location>
</feature>
<dbReference type="GO" id="GO:0007399">
    <property type="term" value="P:nervous system development"/>
    <property type="evidence" value="ECO:0007669"/>
    <property type="project" value="UniProtKB-ARBA"/>
</dbReference>
<feature type="domain" description="Fibronectin type-III" evidence="3">
    <location>
        <begin position="1052"/>
        <end position="1156"/>
    </location>
</feature>
<gene>
    <name evidence="4" type="primary">putative Protein sevenless</name>
    <name evidence="4" type="ORF">CLUMA_CG004384</name>
</gene>
<dbReference type="Gene3D" id="2.60.40.10">
    <property type="entry name" value="Immunoglobulins"/>
    <property type="match status" value="7"/>
</dbReference>
<dbReference type="InterPro" id="IPR013783">
    <property type="entry name" value="Ig-like_fold"/>
</dbReference>
<dbReference type="CDD" id="cd00063">
    <property type="entry name" value="FN3"/>
    <property type="match status" value="7"/>
</dbReference>
<dbReference type="Gene3D" id="2.120.10.30">
    <property type="entry name" value="TolB, C-terminal domain"/>
    <property type="match status" value="3"/>
</dbReference>
<dbReference type="SUPFAM" id="SSF56112">
    <property type="entry name" value="Protein kinase-like (PK-like)"/>
    <property type="match status" value="1"/>
</dbReference>
<dbReference type="InterPro" id="IPR036116">
    <property type="entry name" value="FN3_sf"/>
</dbReference>
<dbReference type="SMART" id="SM00219">
    <property type="entry name" value="TyrKc"/>
    <property type="match status" value="1"/>
</dbReference>
<comment type="subcellular location">
    <subcellularLocation>
        <location evidence="1">Membrane</location>
        <topology evidence="1">Single-pass membrane protein</topology>
    </subcellularLocation>
</comment>
<dbReference type="GO" id="GO:0016020">
    <property type="term" value="C:membrane"/>
    <property type="evidence" value="ECO:0007669"/>
    <property type="project" value="UniProtKB-SubCell"/>
</dbReference>
<keyword evidence="2" id="KW-0472">Membrane</keyword>
<dbReference type="SMART" id="SM00060">
    <property type="entry name" value="FN3"/>
    <property type="match status" value="9"/>
</dbReference>
<dbReference type="InterPro" id="IPR020635">
    <property type="entry name" value="Tyr_kinase_cat_dom"/>
</dbReference>
<name>A0A1J1HRK5_9DIPT</name>
<feature type="domain" description="Fibronectin type-III" evidence="3">
    <location>
        <begin position="80"/>
        <end position="187"/>
    </location>
</feature>
<dbReference type="SMART" id="SM00135">
    <property type="entry name" value="LY"/>
    <property type="match status" value="5"/>
</dbReference>
<dbReference type="Pfam" id="PF00041">
    <property type="entry name" value="fn3"/>
    <property type="match status" value="5"/>
</dbReference>
<dbReference type="EMBL" id="CVRI01000020">
    <property type="protein sequence ID" value="CRK90687.1"/>
    <property type="molecule type" value="Genomic_DNA"/>
</dbReference>
<protein>
    <submittedName>
        <fullName evidence="4">CLUMA_CG004384, isoform A</fullName>
    </submittedName>
</protein>
<dbReference type="InterPro" id="IPR011042">
    <property type="entry name" value="6-blade_b-propeller_TolB-like"/>
</dbReference>
<dbReference type="InterPro" id="IPR011009">
    <property type="entry name" value="Kinase-like_dom_sf"/>
</dbReference>
<keyword evidence="2" id="KW-1133">Transmembrane helix</keyword>
<feature type="transmembrane region" description="Helical" evidence="2">
    <location>
        <begin position="1932"/>
        <end position="1958"/>
    </location>
</feature>
<reference evidence="4 5" key="1">
    <citation type="submission" date="2015-04" db="EMBL/GenBank/DDBJ databases">
        <authorList>
            <person name="Syromyatnikov M.Y."/>
            <person name="Popov V.N."/>
        </authorList>
    </citation>
    <scope>NUCLEOTIDE SEQUENCE [LARGE SCALE GENOMIC DNA]</scope>
</reference>
<dbReference type="SUPFAM" id="SSF49265">
    <property type="entry name" value="Fibronectin type III"/>
    <property type="match status" value="5"/>
</dbReference>
<dbReference type="InterPro" id="IPR003961">
    <property type="entry name" value="FN3_dom"/>
</dbReference>
<dbReference type="Pfam" id="PF07714">
    <property type="entry name" value="PK_Tyr_Ser-Thr"/>
    <property type="match status" value="1"/>
</dbReference>
<proteinExistence type="predicted"/>
<dbReference type="SUPFAM" id="SSF63825">
    <property type="entry name" value="YWTD domain"/>
    <property type="match status" value="3"/>
</dbReference>
<dbReference type="PROSITE" id="PS50853">
    <property type="entry name" value="FN3"/>
    <property type="match status" value="6"/>
</dbReference>
<dbReference type="GO" id="GO:0019199">
    <property type="term" value="F:transmembrane receptor protein kinase activity"/>
    <property type="evidence" value="ECO:0007669"/>
    <property type="project" value="UniProtKB-ARBA"/>
</dbReference>
<dbReference type="InterPro" id="IPR050713">
    <property type="entry name" value="RTP_Phos/Ushers"/>
</dbReference>
<feature type="domain" description="Fibronectin type-III" evidence="3">
    <location>
        <begin position="190"/>
        <end position="288"/>
    </location>
</feature>
<keyword evidence="5" id="KW-1185">Reference proteome</keyword>
<dbReference type="PANTHER" id="PTHR46957">
    <property type="entry name" value="CYTOKINE RECEPTOR"/>
    <property type="match status" value="1"/>
</dbReference>
<accession>A0A1J1HRK5</accession>
<dbReference type="InterPro" id="IPR000033">
    <property type="entry name" value="LDLR_classB_rpt"/>
</dbReference>
<dbReference type="STRING" id="568069.A0A1J1HRK5"/>
<dbReference type="OrthoDB" id="65481at2759"/>
<feature type="domain" description="Fibronectin type-III" evidence="3">
    <location>
        <begin position="583"/>
        <end position="682"/>
    </location>
</feature>
<dbReference type="GO" id="GO:0004713">
    <property type="term" value="F:protein tyrosine kinase activity"/>
    <property type="evidence" value="ECO:0007669"/>
    <property type="project" value="InterPro"/>
</dbReference>
<dbReference type="PANTHER" id="PTHR46957:SF3">
    <property type="entry name" value="CYTOKINE RECEPTOR"/>
    <property type="match status" value="1"/>
</dbReference>
<feature type="domain" description="Fibronectin type-III" evidence="3">
    <location>
        <begin position="1679"/>
        <end position="1773"/>
    </location>
</feature>
<dbReference type="Proteomes" id="UP000183832">
    <property type="component" value="Unassembled WGS sequence"/>
</dbReference>
<organism evidence="4 5">
    <name type="scientific">Clunio marinus</name>
    <dbReference type="NCBI Taxonomy" id="568069"/>
    <lineage>
        <taxon>Eukaryota</taxon>
        <taxon>Metazoa</taxon>
        <taxon>Ecdysozoa</taxon>
        <taxon>Arthropoda</taxon>
        <taxon>Hexapoda</taxon>
        <taxon>Insecta</taxon>
        <taxon>Pterygota</taxon>
        <taxon>Neoptera</taxon>
        <taxon>Endopterygota</taxon>
        <taxon>Diptera</taxon>
        <taxon>Nematocera</taxon>
        <taxon>Chironomoidea</taxon>
        <taxon>Chironomidae</taxon>
        <taxon>Clunio</taxon>
    </lineage>
</organism>
<evidence type="ECO:0000313" key="5">
    <source>
        <dbReference type="Proteomes" id="UP000183832"/>
    </source>
</evidence>
<dbReference type="InterPro" id="IPR001245">
    <property type="entry name" value="Ser-Thr/Tyr_kinase_cat_dom"/>
</dbReference>
<evidence type="ECO:0000259" key="3">
    <source>
        <dbReference type="PROSITE" id="PS50853"/>
    </source>
</evidence>
<evidence type="ECO:0000256" key="2">
    <source>
        <dbReference type="SAM" id="Phobius"/>
    </source>
</evidence>
<evidence type="ECO:0000256" key="1">
    <source>
        <dbReference type="ARBA" id="ARBA00004167"/>
    </source>
</evidence>
<dbReference type="Gene3D" id="1.10.510.10">
    <property type="entry name" value="Transferase(Phosphotransferase) domain 1"/>
    <property type="match status" value="1"/>
</dbReference>
<sequence>NRTHSDLFSDEDETLCKKECRIVQCSIGCTLWESALDASCQKVCNKTEINDFDNRQIFCVKGCNDASNFYFQWIKQEVSSPAAPALVPDSLTSTTLSLEWFVPSKFLELAKGNLFKKTKNETYFVQCYEDAEDDWKICGNQTIYENSTIHMERLQPYTKYKFRVALLLSENEAIYSEASVVISTSEEGVPESSPVVEQIGAVDQTRIMVSWKSGLKNNGPILSYNLQIRDLTQSGYNAVKEVPASNQTNYYIFEKLSPSRNYSIQIRTRNARGVGPHIEVNASTAPYLKNDPNNFLDPKIILASENTILSQGPDFLLAQPITFYMTSSKITGIALDVRKKLIFIAEDDGCIYQSSLDLTDRSDKVEVICQKNGLNFKPLLLSVDWLNDHLYIMGESAHHESWTISRCDFDGKKLIVAVGGLNGKPIHIEVDPYNGYLFWVIPDGTVDSGLYRLDLGEISNGIKHETKPFQMIKGRNLGAFIVHHTRFRLLVPMQDENTIMSVSLNGNDQEDIRKNTQSPLLHSVKSLAMANNLFFWTNGKEILTEEYHQKHHAYYHNSYPDASNTSLVAVCVNSSSSQPIPVPVNPPHNCQALLGSTKAKVSWQIPQLVGDQGKGAFKNWFYRLEVTGNDTQTFENITGNSYVVQNLTPNTLYTFKVAAYTSGGSGQWSQEFKSKTLKTSDERYLIWASNDGLLQSDVTGENIITLLPKDELGDLLVTDITWFENILYIVTNTTLKIYNRTNGDLYKLGELDSVGGVAVDWIGRRLYWSNPTQQLINRGRLDGEQQEPLSIVASAREIKIDALRGNIYYSTGLTVESCRLNGKIPKKYFTVPPYSGKQVMGLTLDLDDQKIYWIVRSYQGSSLYSAKLLDMWINESEPEIVETKLDERSLNGPLTHFSDRLVWRQDDKTIVFGDMDGRNLAYFKNDKLTGLTCIMVIDKTHHTYPEISGNINVIPEAIPNSSIKIIGTYKFFNITWNRIMNVNFGNVYYEIKIKSSKIADINAEQTENVFQFPANTLEPYTSLDIFIRAFTFWGSSPISKVTLHSPPGPPSEPTNPRVYTKHLSYPLKDRISISAIFRWSLPAQPNGKILGYKVRCYEFRSDGERLLRENKTVIHMEQVFENLRIDDRYTFEVLAYTSVGEGNISEPVYVETTHERPIPKVLVSTQEEILEVDLDRQQSQMLQSTRNPVVALTHIAHEQKLFWFDENNDLVSYHIESRMKTKLITTTSAVKCMTIDWIERIVYWSQIDDNKGVIYSLNLNRAENMNAKAVHLTQKVLERQNVISDLVISPFDRKLFWIENHKNLSEESGIYYYNLDKRQTKMLFQEAEECMNKTSTTISPIPETLLFATSPINPSNGDSVKHQSILIFEMRNQFSQQFVATDLETKECFDFGTIVPAEGTNLAKDSNKVYWIHGGMVYAREDATSKVISLPVTQKTNKLLAFYQQRYPKKHCLIPRRSNYVIKVVESTDISLVLELPKPTLLSDCTLKRIPIKYTIQYTDVKRLGSDRINCTSNEDCHSINTFKQFETIQNLKPFTNYFIQVAMSSVFDKSNDVRFIASDNFMTEPGRPSPPRNLSALPLSFNEILVSWLAPETFNSPEITYEIHWQQENMVEHIRNKQQRTLPPLQDKNKSRLTDELISTIIKVLPNQSYSILVRAYSKNQTYSESESIIVVSYPEPKIVQMNSTTPTSMIIAWNPPENVSSFAIQYTKQDSNEMFNVTNFLDNKFNNKFYLVDNLEPKTKYIFSLSLTYINTNRSYRWAPTEKIEFETLGDVPSSPGKPIIEHVTETVYKVTWNASKDNGAMIIEYVLESKRIFNFAEFEKEKEMRYKRSFSDTNDVGQDHNEVEIDEGQTEIPNEVEEKPEEKWTEQYRGVESHWIVTDLNPIDQYIFRVRASNSYGDGPYSVISDFLNATNFKNSDLTSAVNYEKSNVWLLMISLPISIILLGLFLVCSILIIYRNRRNKKFHDDIAPIPDFELATLRDLHSGEHLILSNRNILYNPFNGSSFINTEIKHLPNIHLSQIIITDRCLGKGAFGEVCVLMWEVITLGQQPYQGQTNVEVLQHVRAGGRLPRPHQNCTDELYQLMSKCWNRVDQRPTFRYCLEVLQQLYERKNLYASIEAQFPHDVPYKYVSSDDSSILNEKMNGNLNETSMEPSNISQGTPSIPKYIELTYDENHSRSIENMCEAPLNYCEKHQKDDDINISHRNSQKLLNNQDFGYETPITLDPTLDINANNELNNSLSKSRTLSNSSTLSNKSEHFPILPETFPETCKRTSLILDKDPRIYPAKKIITRPSGWV</sequence>